<feature type="region of interest" description="Disordered" evidence="1">
    <location>
        <begin position="1"/>
        <end position="106"/>
    </location>
</feature>
<dbReference type="Pfam" id="PF10302">
    <property type="entry name" value="Dsc3_N"/>
    <property type="match status" value="1"/>
</dbReference>
<sequence>MPSSPPSDRQPLLPAPVTAPSAGGSSGTGTGTGPPPSRTRLSGRRLPGLAISERARGKQRAFQFAQREHRALRPDDDDAPNREGLEDDDELKRRDKGRGKTKKKEMRGRHVTIIFSNEAEVAGGNLEIWVDEGETVGSVKDQIRYLRPALAPLSLRLIHAGRLLTDGILLLPWLRSLEERVRRQAAGVGGDVESVLKEVGLADDEDDNDEDAGIGPGTRADPAGKEKGKGKDREGKGKEDRVWLHCNVGARMDVKKEEDKEEEEPVAPRRRGFDALLDAGLSPADVAQMRRQFYESRGEEVPEGLEAGDVNDEHARALEEQWIEGDLTAETATTSAEGMYTSILHGLLTGFLFPLIPIFWFRELPLPNFFDAEAEAIAAAGRSASRSGTGARAGGGTRGTAVGGRGGSGGGGGGGGAGGGEGSSESSRTLPIFGKRMRMGIVLGMIVNFAFGALRFLN</sequence>
<dbReference type="Pfam" id="PF13373">
    <property type="entry name" value="Dsc3_C"/>
    <property type="match status" value="1"/>
</dbReference>
<dbReference type="InterPro" id="IPR025390">
    <property type="entry name" value="Dsc3_C"/>
</dbReference>
<proteinExistence type="predicted"/>
<dbReference type="PANTHER" id="PTHR28049:SF1">
    <property type="entry name" value="DSC E3 UBIQUITIN LIGASE COMPLEX SUBUNIT 3"/>
    <property type="match status" value="1"/>
</dbReference>
<dbReference type="InterPro" id="IPR029071">
    <property type="entry name" value="Ubiquitin-like_domsf"/>
</dbReference>
<feature type="compositionally biased region" description="Acidic residues" evidence="1">
    <location>
        <begin position="201"/>
        <end position="212"/>
    </location>
</feature>
<dbReference type="EMBL" id="RSCD01000009">
    <property type="protein sequence ID" value="RSH90943.1"/>
    <property type="molecule type" value="Genomic_DNA"/>
</dbReference>
<keyword evidence="5" id="KW-1185">Reference proteome</keyword>
<dbReference type="AlphaFoldDB" id="A0A427YIP7"/>
<dbReference type="Proteomes" id="UP000279259">
    <property type="component" value="Unassembled WGS sequence"/>
</dbReference>
<keyword evidence="2" id="KW-0812">Transmembrane</keyword>
<evidence type="ECO:0000313" key="4">
    <source>
        <dbReference type="EMBL" id="RSH90943.1"/>
    </source>
</evidence>
<feature type="compositionally biased region" description="Basic and acidic residues" evidence="1">
    <location>
        <begin position="66"/>
        <end position="84"/>
    </location>
</feature>
<keyword evidence="2" id="KW-0472">Membrane</keyword>
<evidence type="ECO:0000313" key="5">
    <source>
        <dbReference type="Proteomes" id="UP000279259"/>
    </source>
</evidence>
<feature type="domain" description="Ubiquitin-like" evidence="3">
    <location>
        <begin position="111"/>
        <end position="170"/>
    </location>
</feature>
<name>A0A427YIP7_9TREE</name>
<feature type="transmembrane region" description="Helical" evidence="2">
    <location>
        <begin position="437"/>
        <end position="457"/>
    </location>
</feature>
<reference evidence="4 5" key="1">
    <citation type="submission" date="2018-11" db="EMBL/GenBank/DDBJ databases">
        <title>Genome sequence of Saitozyma podzolica DSM 27192.</title>
        <authorList>
            <person name="Aliyu H."/>
            <person name="Gorte O."/>
            <person name="Ochsenreither K."/>
        </authorList>
    </citation>
    <scope>NUCLEOTIDE SEQUENCE [LARGE SCALE GENOMIC DNA]</scope>
    <source>
        <strain evidence="4 5">DSM 27192</strain>
    </source>
</reference>
<feature type="compositionally biased region" description="Low complexity" evidence="1">
    <location>
        <begin position="381"/>
        <end position="390"/>
    </location>
</feature>
<evidence type="ECO:0000259" key="3">
    <source>
        <dbReference type="PROSITE" id="PS50053"/>
    </source>
</evidence>
<dbReference type="OrthoDB" id="2556122at2759"/>
<gene>
    <name evidence="4" type="ORF">EHS25_010119</name>
</gene>
<feature type="compositionally biased region" description="Basic residues" evidence="1">
    <location>
        <begin position="94"/>
        <end position="106"/>
    </location>
</feature>
<feature type="region of interest" description="Disordered" evidence="1">
    <location>
        <begin position="201"/>
        <end position="239"/>
    </location>
</feature>
<dbReference type="SUPFAM" id="SSF54236">
    <property type="entry name" value="Ubiquitin-like"/>
    <property type="match status" value="1"/>
</dbReference>
<feature type="compositionally biased region" description="Basic and acidic residues" evidence="1">
    <location>
        <begin position="222"/>
        <end position="239"/>
    </location>
</feature>
<accession>A0A427YIP7</accession>
<protein>
    <recommendedName>
        <fullName evidence="3">Ubiquitin-like domain-containing protein</fullName>
    </recommendedName>
</protein>
<dbReference type="GO" id="GO:0005783">
    <property type="term" value="C:endoplasmic reticulum"/>
    <property type="evidence" value="ECO:0007669"/>
    <property type="project" value="TreeGrafter"/>
</dbReference>
<dbReference type="InterPro" id="IPR000626">
    <property type="entry name" value="Ubiquitin-like_dom"/>
</dbReference>
<evidence type="ECO:0000256" key="1">
    <source>
        <dbReference type="SAM" id="MobiDB-lite"/>
    </source>
</evidence>
<organism evidence="4 5">
    <name type="scientific">Saitozyma podzolica</name>
    <dbReference type="NCBI Taxonomy" id="1890683"/>
    <lineage>
        <taxon>Eukaryota</taxon>
        <taxon>Fungi</taxon>
        <taxon>Dikarya</taxon>
        <taxon>Basidiomycota</taxon>
        <taxon>Agaricomycotina</taxon>
        <taxon>Tremellomycetes</taxon>
        <taxon>Tremellales</taxon>
        <taxon>Trimorphomycetaceae</taxon>
        <taxon>Saitozyma</taxon>
    </lineage>
</organism>
<feature type="region of interest" description="Disordered" evidence="1">
    <location>
        <begin position="381"/>
        <end position="428"/>
    </location>
</feature>
<dbReference type="PANTHER" id="PTHR28049">
    <property type="entry name" value="TRANSMEMBRANE PROTEIN YOR223W"/>
    <property type="match status" value="1"/>
</dbReference>
<evidence type="ECO:0000256" key="2">
    <source>
        <dbReference type="SAM" id="Phobius"/>
    </source>
</evidence>
<dbReference type="PROSITE" id="PS50053">
    <property type="entry name" value="UBIQUITIN_2"/>
    <property type="match status" value="1"/>
</dbReference>
<keyword evidence="2" id="KW-1133">Transmembrane helix</keyword>
<feature type="compositionally biased region" description="Gly residues" evidence="1">
    <location>
        <begin position="391"/>
        <end position="422"/>
    </location>
</feature>
<dbReference type="InterPro" id="IPR019413">
    <property type="entry name" value="Dsc3_ub-like_dom"/>
</dbReference>
<dbReference type="InterPro" id="IPR045226">
    <property type="entry name" value="Dsc3"/>
</dbReference>
<comment type="caution">
    <text evidence="4">The sequence shown here is derived from an EMBL/GenBank/DDBJ whole genome shotgun (WGS) entry which is preliminary data.</text>
</comment>
<dbReference type="GO" id="GO:0044695">
    <property type="term" value="C:Dsc E3 ubiquitin ligase complex"/>
    <property type="evidence" value="ECO:0007669"/>
    <property type="project" value="InterPro"/>
</dbReference>